<evidence type="ECO:0000259" key="1">
    <source>
        <dbReference type="Pfam" id="PF01965"/>
    </source>
</evidence>
<organism evidence="2 3">
    <name type="scientific">Ideonella azotifigens</name>
    <dbReference type="NCBI Taxonomy" id="513160"/>
    <lineage>
        <taxon>Bacteria</taxon>
        <taxon>Pseudomonadati</taxon>
        <taxon>Pseudomonadota</taxon>
        <taxon>Betaproteobacteria</taxon>
        <taxon>Burkholderiales</taxon>
        <taxon>Sphaerotilaceae</taxon>
        <taxon>Ideonella</taxon>
    </lineage>
</organism>
<dbReference type="PANTHER" id="PTHR43130:SF3">
    <property type="entry name" value="HTH-TYPE TRANSCRIPTIONAL REGULATOR RV1931C"/>
    <property type="match status" value="1"/>
</dbReference>
<dbReference type="RefSeq" id="WP_231011963.1">
    <property type="nucleotide sequence ID" value="NZ_BAAAEW010000022.1"/>
</dbReference>
<dbReference type="Pfam" id="PF01965">
    <property type="entry name" value="DJ-1_PfpI"/>
    <property type="match status" value="1"/>
</dbReference>
<dbReference type="InterPro" id="IPR002818">
    <property type="entry name" value="DJ-1/PfpI"/>
</dbReference>
<proteinExistence type="predicted"/>
<dbReference type="PANTHER" id="PTHR43130">
    <property type="entry name" value="ARAC-FAMILY TRANSCRIPTIONAL REGULATOR"/>
    <property type="match status" value="1"/>
</dbReference>
<evidence type="ECO:0000313" key="3">
    <source>
        <dbReference type="Proteomes" id="UP001500279"/>
    </source>
</evidence>
<dbReference type="InterPro" id="IPR029062">
    <property type="entry name" value="Class_I_gatase-like"/>
</dbReference>
<dbReference type="CDD" id="cd03139">
    <property type="entry name" value="GATase1_PfpI_2"/>
    <property type="match status" value="1"/>
</dbReference>
<comment type="caution">
    <text evidence="2">The sequence shown here is derived from an EMBL/GenBank/DDBJ whole genome shotgun (WGS) entry which is preliminary data.</text>
</comment>
<dbReference type="Proteomes" id="UP001500279">
    <property type="component" value="Unassembled WGS sequence"/>
</dbReference>
<dbReference type="Gene3D" id="3.40.50.880">
    <property type="match status" value="1"/>
</dbReference>
<evidence type="ECO:0000313" key="2">
    <source>
        <dbReference type="EMBL" id="GAA0755693.1"/>
    </source>
</evidence>
<protein>
    <submittedName>
        <fullName evidence="2">DJ-1/PfpI family protein</fullName>
    </submittedName>
</protein>
<reference evidence="2 3" key="1">
    <citation type="journal article" date="2019" name="Int. J. Syst. Evol. Microbiol.">
        <title>The Global Catalogue of Microorganisms (GCM) 10K type strain sequencing project: providing services to taxonomists for standard genome sequencing and annotation.</title>
        <authorList>
            <consortium name="The Broad Institute Genomics Platform"/>
            <consortium name="The Broad Institute Genome Sequencing Center for Infectious Disease"/>
            <person name="Wu L."/>
            <person name="Ma J."/>
        </authorList>
    </citation>
    <scope>NUCLEOTIDE SEQUENCE [LARGE SCALE GENOMIC DNA]</scope>
    <source>
        <strain evidence="2 3">JCM 15503</strain>
    </source>
</reference>
<feature type="domain" description="DJ-1/PfpI" evidence="1">
    <location>
        <begin position="3"/>
        <end position="189"/>
    </location>
</feature>
<keyword evidence="3" id="KW-1185">Reference proteome</keyword>
<sequence>MIRVLLLMFDEVELLDFAGPYEVLTTANRMADRLAAGEAPLVDGRSRPLQLPRFELVTASPDGKPVQARAGLPLQPQYRLVDAPACDWLLVPGGVVGALLADAPLLVELQRRAGAASCVASICTGALVLAAAGVLQHCEATTHWEDLADLARLQPDLTLRPDLRWVDTGRVLTSAGIAAGIDLSLHLVRRAGDAALAGLGPDSAGTVWARRTARQLDTPWRDDPLLS</sequence>
<name>A0ABN1K5S7_9BURK</name>
<dbReference type="InterPro" id="IPR052158">
    <property type="entry name" value="INH-QAR"/>
</dbReference>
<gene>
    <name evidence="2" type="ORF">GCM10009107_33440</name>
</gene>
<dbReference type="SUPFAM" id="SSF52317">
    <property type="entry name" value="Class I glutamine amidotransferase-like"/>
    <property type="match status" value="1"/>
</dbReference>
<dbReference type="EMBL" id="BAAAEW010000022">
    <property type="protein sequence ID" value="GAA0755693.1"/>
    <property type="molecule type" value="Genomic_DNA"/>
</dbReference>
<accession>A0ABN1K5S7</accession>